<dbReference type="PRINTS" id="PR00113">
    <property type="entry name" value="ALKPHPHTASE"/>
</dbReference>
<feature type="binding site" evidence="3">
    <location>
        <position position="155"/>
    </location>
    <ligand>
        <name>Mg(2+)</name>
        <dbReference type="ChEBI" id="CHEBI:18420"/>
    </ligand>
</feature>
<dbReference type="CDD" id="cd16012">
    <property type="entry name" value="ALP"/>
    <property type="match status" value="1"/>
</dbReference>
<organism evidence="5 6">
    <name type="scientific">Apolygus lucorum</name>
    <name type="common">Small green plant bug</name>
    <name type="synonym">Lygocoris lucorum</name>
    <dbReference type="NCBI Taxonomy" id="248454"/>
    <lineage>
        <taxon>Eukaryota</taxon>
        <taxon>Metazoa</taxon>
        <taxon>Ecdysozoa</taxon>
        <taxon>Arthropoda</taxon>
        <taxon>Hexapoda</taxon>
        <taxon>Insecta</taxon>
        <taxon>Pterygota</taxon>
        <taxon>Neoptera</taxon>
        <taxon>Paraneoptera</taxon>
        <taxon>Hemiptera</taxon>
        <taxon>Heteroptera</taxon>
        <taxon>Panheteroptera</taxon>
        <taxon>Cimicomorpha</taxon>
        <taxon>Miridae</taxon>
        <taxon>Mirini</taxon>
        <taxon>Apolygus</taxon>
    </lineage>
</organism>
<reference evidence="5" key="1">
    <citation type="journal article" date="2021" name="Mol. Ecol. Resour.">
        <title>Apolygus lucorum genome provides insights into omnivorousness and mesophyll feeding.</title>
        <authorList>
            <person name="Liu Y."/>
            <person name="Liu H."/>
            <person name="Wang H."/>
            <person name="Huang T."/>
            <person name="Liu B."/>
            <person name="Yang B."/>
            <person name="Yin L."/>
            <person name="Li B."/>
            <person name="Zhang Y."/>
            <person name="Zhang S."/>
            <person name="Jiang F."/>
            <person name="Zhang X."/>
            <person name="Ren Y."/>
            <person name="Wang B."/>
            <person name="Wang S."/>
            <person name="Lu Y."/>
            <person name="Wu K."/>
            <person name="Fan W."/>
            <person name="Wang G."/>
        </authorList>
    </citation>
    <scope>NUCLEOTIDE SEQUENCE</scope>
    <source>
        <strain evidence="5">12Hb</strain>
    </source>
</reference>
<dbReference type="InterPro" id="IPR017850">
    <property type="entry name" value="Alkaline_phosphatase_core_sf"/>
</dbReference>
<sequence>MFSDRDREYWYEMGRAAVLRRAGSRSFDQLGKAKNVILLVADGLGVTTNTAARVYKGQRHGQTGEEASLAWDNFPALAMTKTYNLDAQIGESSACATALLCGVKANFETVGLDINGKFGNCASSFKSKVDSLISWAQQEGKATGIVTNTRVTHATPAAAYAHSASRYWEDDAKIPPLSRRSCKDIARQLVEDDPGRNMNDKLGMNVILLKLGQIPLVNGLCGIVGLSRCHRLFQLVCYHIKHFVVPQQKGYFPFPPRKIFGSFESIDL</sequence>
<keyword evidence="3" id="KW-0862">Zinc</keyword>
<comment type="cofactor">
    <cofactor evidence="3">
        <name>Mg(2+)</name>
        <dbReference type="ChEBI" id="CHEBI:18420"/>
    </cofactor>
    <text evidence="3">Binds 1 Mg(2+) ion.</text>
</comment>
<dbReference type="Pfam" id="PF00245">
    <property type="entry name" value="Alk_phosphatase"/>
    <property type="match status" value="1"/>
</dbReference>
<feature type="binding site" evidence="3">
    <location>
        <position position="42"/>
    </location>
    <ligand>
        <name>Mg(2+)</name>
        <dbReference type="ChEBI" id="CHEBI:18420"/>
    </ligand>
</feature>
<dbReference type="EMBL" id="WIXP02000008">
    <property type="protein sequence ID" value="KAF6207092.1"/>
    <property type="molecule type" value="Genomic_DNA"/>
</dbReference>
<gene>
    <name evidence="5" type="ORF">GE061_018331</name>
</gene>
<evidence type="ECO:0000313" key="6">
    <source>
        <dbReference type="Proteomes" id="UP000466442"/>
    </source>
</evidence>
<keyword evidence="6" id="KW-1185">Reference proteome</keyword>
<dbReference type="PANTHER" id="PTHR11596">
    <property type="entry name" value="ALKALINE PHOSPHATASE"/>
    <property type="match status" value="1"/>
</dbReference>
<keyword evidence="3" id="KW-0479">Metal-binding</keyword>
<proteinExistence type="inferred from homology"/>
<evidence type="ECO:0000256" key="4">
    <source>
        <dbReference type="RuleBase" id="RU003946"/>
    </source>
</evidence>
<dbReference type="EC" id="3.1.3.1" evidence="1"/>
<dbReference type="PANTHER" id="PTHR11596:SF91">
    <property type="entry name" value="ALKALINE PHOSPHATASE-RELATED"/>
    <property type="match status" value="1"/>
</dbReference>
<dbReference type="Proteomes" id="UP000466442">
    <property type="component" value="Unassembled WGS sequence"/>
</dbReference>
<accession>A0A8S9XDK5</accession>
<evidence type="ECO:0000313" key="5">
    <source>
        <dbReference type="EMBL" id="KAF6207092.1"/>
    </source>
</evidence>
<evidence type="ECO:0000256" key="3">
    <source>
        <dbReference type="PIRSR" id="PIRSR601952-2"/>
    </source>
</evidence>
<dbReference type="GO" id="GO:0004035">
    <property type="term" value="F:alkaline phosphatase activity"/>
    <property type="evidence" value="ECO:0007669"/>
    <property type="project" value="UniProtKB-EC"/>
</dbReference>
<feature type="binding site" evidence="3">
    <location>
        <position position="42"/>
    </location>
    <ligand>
        <name>Zn(2+)</name>
        <dbReference type="ChEBI" id="CHEBI:29105"/>
        <label>2</label>
    </ligand>
</feature>
<dbReference type="OrthoDB" id="5818554at2759"/>
<comment type="cofactor">
    <cofactor evidence="3">
        <name>Zn(2+)</name>
        <dbReference type="ChEBI" id="CHEBI:29105"/>
    </cofactor>
    <text evidence="3">Binds 2 Zn(2+) ions.</text>
</comment>
<dbReference type="SUPFAM" id="SSF53649">
    <property type="entry name" value="Alkaline phosphatase-like"/>
    <property type="match status" value="1"/>
</dbReference>
<feature type="binding site" evidence="3">
    <location>
        <position position="153"/>
    </location>
    <ligand>
        <name>Mg(2+)</name>
        <dbReference type="ChEBI" id="CHEBI:18420"/>
    </ligand>
</feature>
<evidence type="ECO:0000256" key="2">
    <source>
        <dbReference type="PIRSR" id="PIRSR601952-1"/>
    </source>
</evidence>
<protein>
    <recommendedName>
        <fullName evidence="1">alkaline phosphatase</fullName>
        <ecNumber evidence="1">3.1.3.1</ecNumber>
    </recommendedName>
</protein>
<dbReference type="AlphaFoldDB" id="A0A8S9XDK5"/>
<comment type="caution">
    <text evidence="5">The sequence shown here is derived from an EMBL/GenBank/DDBJ whole genome shotgun (WGS) entry which is preliminary data.</text>
</comment>
<comment type="similarity">
    <text evidence="4">Belongs to the alkaline phosphatase family.</text>
</comment>
<feature type="active site" description="Phosphoserine intermediate" evidence="2">
    <location>
        <position position="92"/>
    </location>
</feature>
<name>A0A8S9XDK5_APOLU</name>
<evidence type="ECO:0000256" key="1">
    <source>
        <dbReference type="ARBA" id="ARBA00012647"/>
    </source>
</evidence>
<dbReference type="Gene3D" id="3.40.720.10">
    <property type="entry name" value="Alkaline Phosphatase, subunit A"/>
    <property type="match status" value="1"/>
</dbReference>
<dbReference type="SMART" id="SM00098">
    <property type="entry name" value="alkPPc"/>
    <property type="match status" value="1"/>
</dbReference>
<dbReference type="GO" id="GO:0046872">
    <property type="term" value="F:metal ion binding"/>
    <property type="evidence" value="ECO:0007669"/>
    <property type="project" value="UniProtKB-KW"/>
</dbReference>
<keyword evidence="3" id="KW-0460">Magnesium</keyword>
<dbReference type="InterPro" id="IPR001952">
    <property type="entry name" value="Alkaline_phosphatase"/>
</dbReference>